<protein>
    <submittedName>
        <fullName evidence="2">Uncharacterized protein</fullName>
    </submittedName>
</protein>
<comment type="caution">
    <text evidence="2">The sequence shown here is derived from an EMBL/GenBank/DDBJ whole genome shotgun (WGS) entry which is preliminary data.</text>
</comment>
<name>A0A3M0KNQ9_HIRRU</name>
<evidence type="ECO:0000313" key="2">
    <source>
        <dbReference type="EMBL" id="RMC08787.1"/>
    </source>
</evidence>
<dbReference type="Proteomes" id="UP000269221">
    <property type="component" value="Unassembled WGS sequence"/>
</dbReference>
<feature type="region of interest" description="Disordered" evidence="1">
    <location>
        <begin position="73"/>
        <end position="97"/>
    </location>
</feature>
<keyword evidence="3" id="KW-1185">Reference proteome</keyword>
<sequence>MRSGVETAPAAHPEKSQNHPGWKRPLRSPSTSDRHRVCLKSRNQLLQAKAWEKVARRAWIWDPGMPVLGRATSAERETQGVAQGATRSSSTSTKPAEKFMDLINSTSTKPEEKFMDLSSIHGSHQFHQHQTRREIHGSHQFMDLINSTSTKPEEKFMDLINSSIS</sequence>
<evidence type="ECO:0000313" key="3">
    <source>
        <dbReference type="Proteomes" id="UP000269221"/>
    </source>
</evidence>
<dbReference type="EMBL" id="QRBI01000117">
    <property type="protein sequence ID" value="RMC08787.1"/>
    <property type="molecule type" value="Genomic_DNA"/>
</dbReference>
<organism evidence="2 3">
    <name type="scientific">Hirundo rustica rustica</name>
    <dbReference type="NCBI Taxonomy" id="333673"/>
    <lineage>
        <taxon>Eukaryota</taxon>
        <taxon>Metazoa</taxon>
        <taxon>Chordata</taxon>
        <taxon>Craniata</taxon>
        <taxon>Vertebrata</taxon>
        <taxon>Euteleostomi</taxon>
        <taxon>Archelosauria</taxon>
        <taxon>Archosauria</taxon>
        <taxon>Dinosauria</taxon>
        <taxon>Saurischia</taxon>
        <taxon>Theropoda</taxon>
        <taxon>Coelurosauria</taxon>
        <taxon>Aves</taxon>
        <taxon>Neognathae</taxon>
        <taxon>Neoaves</taxon>
        <taxon>Telluraves</taxon>
        <taxon>Australaves</taxon>
        <taxon>Passeriformes</taxon>
        <taxon>Sylvioidea</taxon>
        <taxon>Hirundinidae</taxon>
        <taxon>Hirundo</taxon>
    </lineage>
</organism>
<reference evidence="2 3" key="1">
    <citation type="submission" date="2018-07" db="EMBL/GenBank/DDBJ databases">
        <title>A high quality draft genome assembly of the barn swallow (H. rustica rustica).</title>
        <authorList>
            <person name="Formenti G."/>
            <person name="Chiara M."/>
            <person name="Poveda L."/>
            <person name="Francoijs K.-J."/>
            <person name="Bonisoli-Alquati A."/>
            <person name="Canova L."/>
            <person name="Gianfranceschi L."/>
            <person name="Horner D.S."/>
            <person name="Saino N."/>
        </authorList>
    </citation>
    <scope>NUCLEOTIDE SEQUENCE [LARGE SCALE GENOMIC DNA]</scope>
    <source>
        <strain evidence="2">Chelidonia</strain>
        <tissue evidence="2">Blood</tissue>
    </source>
</reference>
<proteinExistence type="predicted"/>
<feature type="compositionally biased region" description="Polar residues" evidence="1">
    <location>
        <begin position="85"/>
        <end position="94"/>
    </location>
</feature>
<accession>A0A3M0KNQ9</accession>
<evidence type="ECO:0000256" key="1">
    <source>
        <dbReference type="SAM" id="MobiDB-lite"/>
    </source>
</evidence>
<gene>
    <name evidence="2" type="ORF">DUI87_15038</name>
</gene>
<dbReference type="AlphaFoldDB" id="A0A3M0KNQ9"/>
<feature type="region of interest" description="Disordered" evidence="1">
    <location>
        <begin position="1"/>
        <end position="36"/>
    </location>
</feature>
<dbReference type="OrthoDB" id="10599995at2759"/>